<dbReference type="GO" id="GO:0016491">
    <property type="term" value="F:oxidoreductase activity"/>
    <property type="evidence" value="ECO:0007669"/>
    <property type="project" value="UniProtKB-KW"/>
</dbReference>
<keyword evidence="3 7" id="KW-0560">Oxidoreductase</keyword>
<dbReference type="PANTHER" id="PTHR42847">
    <property type="entry name" value="ALKANESULFONATE MONOOXYGENASE"/>
    <property type="match status" value="1"/>
</dbReference>
<dbReference type="SUPFAM" id="SSF51679">
    <property type="entry name" value="Bacterial luciferase-like"/>
    <property type="match status" value="1"/>
</dbReference>
<evidence type="ECO:0000313" key="8">
    <source>
        <dbReference type="Proteomes" id="UP001336020"/>
    </source>
</evidence>
<accession>A0ABU7LB44</accession>
<dbReference type="InterPro" id="IPR019921">
    <property type="entry name" value="Lucif-like_OxRdtase_Rv2161c"/>
</dbReference>
<name>A0ABU7LB44_9NOCA</name>
<dbReference type="InterPro" id="IPR036661">
    <property type="entry name" value="Luciferase-like_sf"/>
</dbReference>
<dbReference type="NCBIfam" id="TIGR03619">
    <property type="entry name" value="F420_Rv2161c"/>
    <property type="match status" value="1"/>
</dbReference>
<evidence type="ECO:0000256" key="2">
    <source>
        <dbReference type="ARBA" id="ARBA00022643"/>
    </source>
</evidence>
<feature type="domain" description="Luciferase-like" evidence="6">
    <location>
        <begin position="25"/>
        <end position="245"/>
    </location>
</feature>
<keyword evidence="4" id="KW-0503">Monooxygenase</keyword>
<proteinExistence type="predicted"/>
<dbReference type="PANTHER" id="PTHR42847:SF4">
    <property type="entry name" value="ALKANESULFONATE MONOOXYGENASE-RELATED"/>
    <property type="match status" value="1"/>
</dbReference>
<dbReference type="RefSeq" id="WP_330133782.1">
    <property type="nucleotide sequence ID" value="NZ_JAUTXY010000005.1"/>
</dbReference>
<reference evidence="7 8" key="1">
    <citation type="submission" date="2023-07" db="EMBL/GenBank/DDBJ databases">
        <authorList>
            <person name="Girao M."/>
            <person name="Carvalho M.F."/>
        </authorList>
    </citation>
    <scope>NUCLEOTIDE SEQUENCE [LARGE SCALE GENOMIC DNA]</scope>
    <source>
        <strain evidence="7 8">YIM65754</strain>
    </source>
</reference>
<evidence type="ECO:0000259" key="6">
    <source>
        <dbReference type="Pfam" id="PF00296"/>
    </source>
</evidence>
<dbReference type="InterPro" id="IPR011251">
    <property type="entry name" value="Luciferase-like_dom"/>
</dbReference>
<keyword evidence="1" id="KW-0285">Flavoprotein</keyword>
<protein>
    <submittedName>
        <fullName evidence="7">TIGR03619 family F420-dependent LLM class oxidoreductase</fullName>
        <ecNumber evidence="7">1.-.-.-</ecNumber>
    </submittedName>
</protein>
<comment type="caution">
    <text evidence="7">The sequence shown here is derived from an EMBL/GenBank/DDBJ whole genome shotgun (WGS) entry which is preliminary data.</text>
</comment>
<organism evidence="7 8">
    <name type="scientific">Rhodococcus artemisiae</name>
    <dbReference type="NCBI Taxonomy" id="714159"/>
    <lineage>
        <taxon>Bacteria</taxon>
        <taxon>Bacillati</taxon>
        <taxon>Actinomycetota</taxon>
        <taxon>Actinomycetes</taxon>
        <taxon>Mycobacteriales</taxon>
        <taxon>Nocardiaceae</taxon>
        <taxon>Rhodococcus</taxon>
    </lineage>
</organism>
<keyword evidence="2" id="KW-0288">FMN</keyword>
<evidence type="ECO:0000256" key="1">
    <source>
        <dbReference type="ARBA" id="ARBA00022630"/>
    </source>
</evidence>
<feature type="compositionally biased region" description="Low complexity" evidence="5">
    <location>
        <begin position="308"/>
        <end position="321"/>
    </location>
</feature>
<dbReference type="InterPro" id="IPR050172">
    <property type="entry name" value="SsuD_RutA_monooxygenase"/>
</dbReference>
<dbReference type="EC" id="1.-.-.-" evidence="7"/>
<evidence type="ECO:0000256" key="4">
    <source>
        <dbReference type="ARBA" id="ARBA00023033"/>
    </source>
</evidence>
<keyword evidence="8" id="KW-1185">Reference proteome</keyword>
<gene>
    <name evidence="7" type="ORF">Q7514_13545</name>
</gene>
<dbReference type="EMBL" id="JAUTXY010000005">
    <property type="protein sequence ID" value="MEE2058544.1"/>
    <property type="molecule type" value="Genomic_DNA"/>
</dbReference>
<dbReference type="Proteomes" id="UP001336020">
    <property type="component" value="Unassembled WGS sequence"/>
</dbReference>
<evidence type="ECO:0000256" key="3">
    <source>
        <dbReference type="ARBA" id="ARBA00023002"/>
    </source>
</evidence>
<feature type="region of interest" description="Disordered" evidence="5">
    <location>
        <begin position="301"/>
        <end position="321"/>
    </location>
</feature>
<evidence type="ECO:0000256" key="5">
    <source>
        <dbReference type="SAM" id="MobiDB-lite"/>
    </source>
</evidence>
<sequence>MRFTLEYPSELPTAPDDFLLPEVIRAVSSKAEACGFSAVALSEHPAPSVKWHDNGGHNTLDPIAALSFMAAATEDIRLMTNLYVLPYRTPYLSAKALTSVDIISGGRLIAGVGAGYLRSEFTAVGVEFTDRAAVFDDAIATLRGIWDDPTTPRSGPGYTAVGDVWLQRPAQRPHPPLWIGGNSRAALRRVAAHGDGWMPLIVDRAMATAIRTDAIETADQFSARLAELHGRIAESGRNPESVDVQIVCPPTDLDDRHAVAAAHDLIDDLRDRGATWVVVHVDGSSPAHALRYIERFAEEFGLDPTRTEPPSTEPVTTERTS</sequence>
<dbReference type="Pfam" id="PF00296">
    <property type="entry name" value="Bac_luciferase"/>
    <property type="match status" value="1"/>
</dbReference>
<evidence type="ECO:0000313" key="7">
    <source>
        <dbReference type="EMBL" id="MEE2058544.1"/>
    </source>
</evidence>
<dbReference type="Gene3D" id="3.20.20.30">
    <property type="entry name" value="Luciferase-like domain"/>
    <property type="match status" value="1"/>
</dbReference>